<dbReference type="RefSeq" id="WP_220372759.1">
    <property type="nucleotide sequence ID" value="NZ_JAEUAO010000003.1"/>
</dbReference>
<evidence type="ECO:0000256" key="2">
    <source>
        <dbReference type="ARBA" id="ARBA00022475"/>
    </source>
</evidence>
<dbReference type="PANTHER" id="PTHR30482:SF20">
    <property type="entry name" value="HIGH-AFFINITY BRANCHED-CHAIN AMINO ACID TRANSPORT SYSTEM PERMEASE PROTEIN LIVM"/>
    <property type="match status" value="1"/>
</dbReference>
<protein>
    <submittedName>
        <fullName evidence="7">Branched-chain amino acid ABC transporter permease</fullName>
    </submittedName>
</protein>
<dbReference type="EMBL" id="JAEUAO010000003">
    <property type="protein sequence ID" value="MBW9064798.1"/>
    <property type="molecule type" value="Genomic_DNA"/>
</dbReference>
<sequence length="324" mass="34967">MNARANFLAILAAVAVLAVLPSSLSTYSVYVLCSWMVFSIAAMGLNLTLGFAGQVSLAQAAFMGIGAYTTALMTMAGIPWPLAMIAAAVECFLIGLVLGYPALRVQHHFLAFVTLAFNALVFLVLRNEEWLTGGTYGVVGIPRPSVLGFSTNQQTGFYYVVFGFFLVLSAVLYGILRSPWGRAFQALRENPIRANSLGVDIRRMTLLAFAIGSAYGGIAGGLLGQLVQFIDPNSFTLTISLKVLLMVIVGGAGYFFGPYLGALLVILMPEFLRFTEGYYLMLYALLVIVLMISCPKGLLGIVDRIKLSIKLRQNPSATAWEQGK</sequence>
<organism evidence="7 8">
    <name type="scientific">Rhizobium herbae</name>
    <dbReference type="NCBI Taxonomy" id="508661"/>
    <lineage>
        <taxon>Bacteria</taxon>
        <taxon>Pseudomonadati</taxon>
        <taxon>Pseudomonadota</taxon>
        <taxon>Alphaproteobacteria</taxon>
        <taxon>Hyphomicrobiales</taxon>
        <taxon>Rhizobiaceae</taxon>
        <taxon>Rhizobium/Agrobacterium group</taxon>
        <taxon>Rhizobium</taxon>
    </lineage>
</organism>
<evidence type="ECO:0000313" key="7">
    <source>
        <dbReference type="EMBL" id="MBW9064798.1"/>
    </source>
</evidence>
<dbReference type="Proteomes" id="UP000757604">
    <property type="component" value="Unassembled WGS sequence"/>
</dbReference>
<feature type="transmembrane region" description="Helical" evidence="6">
    <location>
        <begin position="84"/>
        <end position="102"/>
    </location>
</feature>
<dbReference type="CDD" id="cd06581">
    <property type="entry name" value="TM_PBP1_LivM_like"/>
    <property type="match status" value="1"/>
</dbReference>
<feature type="transmembrane region" description="Helical" evidence="6">
    <location>
        <begin position="109"/>
        <end position="125"/>
    </location>
</feature>
<dbReference type="InterPro" id="IPR001851">
    <property type="entry name" value="ABC_transp_permease"/>
</dbReference>
<dbReference type="Pfam" id="PF02653">
    <property type="entry name" value="BPD_transp_2"/>
    <property type="match status" value="1"/>
</dbReference>
<feature type="transmembrane region" description="Helical" evidence="6">
    <location>
        <begin position="280"/>
        <end position="302"/>
    </location>
</feature>
<evidence type="ECO:0000256" key="4">
    <source>
        <dbReference type="ARBA" id="ARBA00022989"/>
    </source>
</evidence>
<feature type="transmembrane region" description="Helical" evidence="6">
    <location>
        <begin position="60"/>
        <end position="78"/>
    </location>
</feature>
<evidence type="ECO:0000256" key="5">
    <source>
        <dbReference type="ARBA" id="ARBA00023136"/>
    </source>
</evidence>
<gene>
    <name evidence="7" type="ORF">JNB71_15940</name>
</gene>
<proteinExistence type="predicted"/>
<keyword evidence="4 6" id="KW-1133">Transmembrane helix</keyword>
<comment type="subcellular location">
    <subcellularLocation>
        <location evidence="1">Cell membrane</location>
        <topology evidence="1">Multi-pass membrane protein</topology>
    </subcellularLocation>
</comment>
<dbReference type="PANTHER" id="PTHR30482">
    <property type="entry name" value="HIGH-AFFINITY BRANCHED-CHAIN AMINO ACID TRANSPORT SYSTEM PERMEASE"/>
    <property type="match status" value="1"/>
</dbReference>
<reference evidence="7 8" key="1">
    <citation type="journal article" date="2021" name="MBio">
        <title>Poor Competitiveness of Bradyrhizobium in Pigeon Pea Root Colonization in Indian Soils.</title>
        <authorList>
            <person name="Chalasani D."/>
            <person name="Basu A."/>
            <person name="Pullabhotla S.V.S.R.N."/>
            <person name="Jorrin B."/>
            <person name="Neal A.L."/>
            <person name="Poole P.S."/>
            <person name="Podile A.R."/>
            <person name="Tkacz A."/>
        </authorList>
    </citation>
    <scope>NUCLEOTIDE SEQUENCE [LARGE SCALE GENOMIC DNA]</scope>
    <source>
        <strain evidence="7 8">HU44</strain>
    </source>
</reference>
<keyword evidence="5 6" id="KW-0472">Membrane</keyword>
<evidence type="ECO:0000256" key="1">
    <source>
        <dbReference type="ARBA" id="ARBA00004651"/>
    </source>
</evidence>
<name>A0ABS7HEV5_9HYPH</name>
<feature type="transmembrane region" description="Helical" evidence="6">
    <location>
        <begin position="243"/>
        <end position="268"/>
    </location>
</feature>
<feature type="transmembrane region" description="Helical" evidence="6">
    <location>
        <begin position="35"/>
        <end position="53"/>
    </location>
</feature>
<evidence type="ECO:0000313" key="8">
    <source>
        <dbReference type="Proteomes" id="UP000757604"/>
    </source>
</evidence>
<comment type="caution">
    <text evidence="7">The sequence shown here is derived from an EMBL/GenBank/DDBJ whole genome shotgun (WGS) entry which is preliminary data.</text>
</comment>
<keyword evidence="3 6" id="KW-0812">Transmembrane</keyword>
<keyword evidence="2" id="KW-1003">Cell membrane</keyword>
<accession>A0ABS7HEV5</accession>
<keyword evidence="8" id="KW-1185">Reference proteome</keyword>
<feature type="transmembrane region" description="Helical" evidence="6">
    <location>
        <begin position="204"/>
        <end position="223"/>
    </location>
</feature>
<evidence type="ECO:0000256" key="6">
    <source>
        <dbReference type="SAM" id="Phobius"/>
    </source>
</evidence>
<feature type="transmembrane region" description="Helical" evidence="6">
    <location>
        <begin position="156"/>
        <end position="176"/>
    </location>
</feature>
<dbReference type="InterPro" id="IPR043428">
    <property type="entry name" value="LivM-like"/>
</dbReference>
<evidence type="ECO:0000256" key="3">
    <source>
        <dbReference type="ARBA" id="ARBA00022692"/>
    </source>
</evidence>